<dbReference type="AlphaFoldDB" id="A0A9L0S1P2"/>
<dbReference type="Proteomes" id="UP000002281">
    <property type="component" value="Chromosome 8"/>
</dbReference>
<dbReference type="PANTHER" id="PTHR31635">
    <property type="entry name" value="REVERSE TRANSCRIPTASE DOMAIN-CONTAINING PROTEIN-RELATED"/>
    <property type="match status" value="1"/>
</dbReference>
<name>A0A9L0S1P2_HORSE</name>
<keyword evidence="2" id="KW-1185">Reference proteome</keyword>
<evidence type="ECO:0000313" key="2">
    <source>
        <dbReference type="Proteomes" id="UP000002281"/>
    </source>
</evidence>
<evidence type="ECO:0000313" key="1">
    <source>
        <dbReference type="Ensembl" id="ENSECAP00000068053.1"/>
    </source>
</evidence>
<dbReference type="GeneTree" id="ENSGT01150000287003"/>
<organism evidence="1 2">
    <name type="scientific">Equus caballus</name>
    <name type="common">Horse</name>
    <dbReference type="NCBI Taxonomy" id="9796"/>
    <lineage>
        <taxon>Eukaryota</taxon>
        <taxon>Metazoa</taxon>
        <taxon>Chordata</taxon>
        <taxon>Craniata</taxon>
        <taxon>Vertebrata</taxon>
        <taxon>Euteleostomi</taxon>
        <taxon>Mammalia</taxon>
        <taxon>Eutheria</taxon>
        <taxon>Laurasiatheria</taxon>
        <taxon>Perissodactyla</taxon>
        <taxon>Equidae</taxon>
        <taxon>Equus</taxon>
    </lineage>
</organism>
<protein>
    <submittedName>
        <fullName evidence="1">Uncharacterized protein</fullName>
    </submittedName>
</protein>
<sequence>MDERLTVKMSVLPNLVYRFKATPIKTQASYFGDIDKLILKFIWRGKRPRIANIILKKNKFGALTLPNFKIYFKAVVIKTVWY</sequence>
<reference evidence="1" key="3">
    <citation type="submission" date="2025-09" db="UniProtKB">
        <authorList>
            <consortium name="Ensembl"/>
        </authorList>
    </citation>
    <scope>IDENTIFICATION</scope>
    <source>
        <strain evidence="1">Thoroughbred</strain>
    </source>
</reference>
<accession>A0A9L0S1P2</accession>
<reference evidence="1 2" key="1">
    <citation type="journal article" date="2009" name="Science">
        <title>Genome sequence, comparative analysis, and population genetics of the domestic horse.</title>
        <authorList>
            <consortium name="Broad Institute Genome Sequencing Platform"/>
            <consortium name="Broad Institute Whole Genome Assembly Team"/>
            <person name="Wade C.M."/>
            <person name="Giulotto E."/>
            <person name="Sigurdsson S."/>
            <person name="Zoli M."/>
            <person name="Gnerre S."/>
            <person name="Imsland F."/>
            <person name="Lear T.L."/>
            <person name="Adelson D.L."/>
            <person name="Bailey E."/>
            <person name="Bellone R.R."/>
            <person name="Bloecker H."/>
            <person name="Distl O."/>
            <person name="Edgar R.C."/>
            <person name="Garber M."/>
            <person name="Leeb T."/>
            <person name="Mauceli E."/>
            <person name="MacLeod J.N."/>
            <person name="Penedo M.C.T."/>
            <person name="Raison J.M."/>
            <person name="Sharpe T."/>
            <person name="Vogel J."/>
            <person name="Andersson L."/>
            <person name="Antczak D.F."/>
            <person name="Biagi T."/>
            <person name="Binns M.M."/>
            <person name="Chowdhary B.P."/>
            <person name="Coleman S.J."/>
            <person name="Della Valle G."/>
            <person name="Fryc S."/>
            <person name="Guerin G."/>
            <person name="Hasegawa T."/>
            <person name="Hill E.W."/>
            <person name="Jurka J."/>
            <person name="Kiialainen A."/>
            <person name="Lindgren G."/>
            <person name="Liu J."/>
            <person name="Magnani E."/>
            <person name="Mickelson J.R."/>
            <person name="Murray J."/>
            <person name="Nergadze S.G."/>
            <person name="Onofrio R."/>
            <person name="Pedroni S."/>
            <person name="Piras M.F."/>
            <person name="Raudsepp T."/>
            <person name="Rocchi M."/>
            <person name="Roeed K.H."/>
            <person name="Ryder O.A."/>
            <person name="Searle S."/>
            <person name="Skow L."/>
            <person name="Swinburne J.E."/>
            <person name="Syvaenen A.C."/>
            <person name="Tozaki T."/>
            <person name="Valberg S.J."/>
            <person name="Vaudin M."/>
            <person name="White J.R."/>
            <person name="Zody M.C."/>
            <person name="Lander E.S."/>
            <person name="Lindblad-Toh K."/>
        </authorList>
    </citation>
    <scope>NUCLEOTIDE SEQUENCE [LARGE SCALE GENOMIC DNA]</scope>
    <source>
        <strain evidence="1 2">Thoroughbred</strain>
    </source>
</reference>
<dbReference type="PANTHER" id="PTHR31635:SF196">
    <property type="entry name" value="REVERSE TRANSCRIPTASE DOMAIN-CONTAINING PROTEIN-RELATED"/>
    <property type="match status" value="1"/>
</dbReference>
<proteinExistence type="predicted"/>
<reference evidence="1" key="2">
    <citation type="submission" date="2025-08" db="UniProtKB">
        <authorList>
            <consortium name="Ensembl"/>
        </authorList>
    </citation>
    <scope>IDENTIFICATION</scope>
    <source>
        <strain evidence="1">Thoroughbred</strain>
    </source>
</reference>
<dbReference type="Ensembl" id="ENSECAT00000090164.1">
    <property type="protein sequence ID" value="ENSECAP00000068053.1"/>
    <property type="gene ID" value="ENSECAG00000044306.1"/>
</dbReference>